<reference evidence="3" key="1">
    <citation type="journal article" date="2019" name="Curr. Biol.">
        <title>Genome Sequence of Striga asiatica Provides Insight into the Evolution of Plant Parasitism.</title>
        <authorList>
            <person name="Yoshida S."/>
            <person name="Kim S."/>
            <person name="Wafula E.K."/>
            <person name="Tanskanen J."/>
            <person name="Kim Y.M."/>
            <person name="Honaas L."/>
            <person name="Yang Z."/>
            <person name="Spallek T."/>
            <person name="Conn C.E."/>
            <person name="Ichihashi Y."/>
            <person name="Cheong K."/>
            <person name="Cui S."/>
            <person name="Der J.P."/>
            <person name="Gundlach H."/>
            <person name="Jiao Y."/>
            <person name="Hori C."/>
            <person name="Ishida J.K."/>
            <person name="Kasahara H."/>
            <person name="Kiba T."/>
            <person name="Kim M.S."/>
            <person name="Koo N."/>
            <person name="Laohavisit A."/>
            <person name="Lee Y.H."/>
            <person name="Lumba S."/>
            <person name="McCourt P."/>
            <person name="Mortimer J.C."/>
            <person name="Mutuku J.M."/>
            <person name="Nomura T."/>
            <person name="Sasaki-Sekimoto Y."/>
            <person name="Seto Y."/>
            <person name="Wang Y."/>
            <person name="Wakatake T."/>
            <person name="Sakakibara H."/>
            <person name="Demura T."/>
            <person name="Yamaguchi S."/>
            <person name="Yoneyama K."/>
            <person name="Manabe R.I."/>
            <person name="Nelson D.C."/>
            <person name="Schulman A.H."/>
            <person name="Timko M.P."/>
            <person name="dePamphilis C.W."/>
            <person name="Choi D."/>
            <person name="Shirasu K."/>
        </authorList>
    </citation>
    <scope>NUCLEOTIDE SEQUENCE [LARGE SCALE GENOMIC DNA]</scope>
    <source>
        <strain evidence="3">cv. UVA1</strain>
    </source>
</reference>
<keyword evidence="3" id="KW-1185">Reference proteome</keyword>
<gene>
    <name evidence="2" type="ORF">STAS_01928</name>
</gene>
<protein>
    <submittedName>
        <fullName evidence="2">Myb-related protein 1</fullName>
    </submittedName>
</protein>
<accession>A0A5A7P0H4</accession>
<sequence>MKEVNLENGNTNRLKHPFNDFCKQIGHTSKKCHIFSVEPKEKKSNTQAEKTKPSRDKDSTKAPVVTKQPATKVADIAPKISTYGQHTSKNKEVMEEKTLEAASNRESLHQEKAEGKKPLSVSDSDDDEVMELEHPAQPKVEEQPFQLVTKKNKNSKHASSIQQQIQLHKYITHNKTEHNVSQVQAPQTSKENMASEHTQQKYRTPTPKATIAKILHYSRDCSVLRMHK</sequence>
<comment type="caution">
    <text evidence="2">The sequence shown here is derived from an EMBL/GenBank/DDBJ whole genome shotgun (WGS) entry which is preliminary data.</text>
</comment>
<feature type="region of interest" description="Disordered" evidence="1">
    <location>
        <begin position="186"/>
        <end position="205"/>
    </location>
</feature>
<proteinExistence type="predicted"/>
<feature type="compositionally biased region" description="Basic and acidic residues" evidence="1">
    <location>
        <begin position="38"/>
        <end position="60"/>
    </location>
</feature>
<evidence type="ECO:0000256" key="1">
    <source>
        <dbReference type="SAM" id="MobiDB-lite"/>
    </source>
</evidence>
<evidence type="ECO:0000313" key="2">
    <source>
        <dbReference type="EMBL" id="GER26285.1"/>
    </source>
</evidence>
<feature type="compositionally biased region" description="Basic and acidic residues" evidence="1">
    <location>
        <begin position="106"/>
        <end position="117"/>
    </location>
</feature>
<feature type="region of interest" description="Disordered" evidence="1">
    <location>
        <begin position="101"/>
        <end position="129"/>
    </location>
</feature>
<name>A0A5A7P0H4_STRAF</name>
<dbReference type="AlphaFoldDB" id="A0A5A7P0H4"/>
<organism evidence="2 3">
    <name type="scientific">Striga asiatica</name>
    <name type="common">Asiatic witchweed</name>
    <name type="synonym">Buchnera asiatica</name>
    <dbReference type="NCBI Taxonomy" id="4170"/>
    <lineage>
        <taxon>Eukaryota</taxon>
        <taxon>Viridiplantae</taxon>
        <taxon>Streptophyta</taxon>
        <taxon>Embryophyta</taxon>
        <taxon>Tracheophyta</taxon>
        <taxon>Spermatophyta</taxon>
        <taxon>Magnoliopsida</taxon>
        <taxon>eudicotyledons</taxon>
        <taxon>Gunneridae</taxon>
        <taxon>Pentapetalae</taxon>
        <taxon>asterids</taxon>
        <taxon>lamiids</taxon>
        <taxon>Lamiales</taxon>
        <taxon>Orobanchaceae</taxon>
        <taxon>Buchnereae</taxon>
        <taxon>Striga</taxon>
    </lineage>
</organism>
<dbReference type="Proteomes" id="UP000325081">
    <property type="component" value="Unassembled WGS sequence"/>
</dbReference>
<feature type="region of interest" description="Disordered" evidence="1">
    <location>
        <begin position="36"/>
        <end position="71"/>
    </location>
</feature>
<evidence type="ECO:0000313" key="3">
    <source>
        <dbReference type="Proteomes" id="UP000325081"/>
    </source>
</evidence>
<feature type="compositionally biased region" description="Polar residues" evidence="1">
    <location>
        <begin position="186"/>
        <end position="203"/>
    </location>
</feature>
<dbReference type="EMBL" id="BKCP01001002">
    <property type="protein sequence ID" value="GER26285.1"/>
    <property type="molecule type" value="Genomic_DNA"/>
</dbReference>